<feature type="binding site" evidence="5">
    <location>
        <position position="240"/>
    </location>
    <ligand>
        <name>a divalent metal cation</name>
        <dbReference type="ChEBI" id="CHEBI:60240"/>
        <label>1</label>
    </ligand>
</feature>
<keyword evidence="2" id="KW-0540">Nuclease</keyword>
<sequence length="307" mass="35077">MMEDTNNVTPVYSFIDIGANLVDKMYKGVYNGKTKHDPDLPQVIERAKQAGVVKMILTAGSLGDVHESLEICKKFDEEGVALFTTAGVHPTMCNEFIKNKFNKTPQEYMEALDEVITENRDRIVSIGELGLDYDRLNWCDKETQKKYFEMQLDLAAKHKLPLFLHMRNATEDTMEILLRNKEKWAEGGAVCHSFTSDAESMQRCIDEGMYIGVNGCSLKKPENLDVLKRVPLDKLMIETDSPWCGIKRTHASGQYVKTTFPFVKRPDQMTGDTLYLHRTEPCHIIQVAEVVHQIRAPELDFKEFCDM</sequence>
<reference evidence="6" key="1">
    <citation type="submission" date="2019-12" db="EMBL/GenBank/DDBJ databases">
        <title>Genome sequence of Babesia ovis.</title>
        <authorList>
            <person name="Yamagishi J."/>
            <person name="Sevinc F."/>
            <person name="Xuan X."/>
        </authorList>
    </citation>
    <scope>NUCLEOTIDE SEQUENCE</scope>
    <source>
        <strain evidence="6">Selcuk</strain>
    </source>
</reference>
<comment type="caution">
    <text evidence="6">The sequence shown here is derived from an EMBL/GenBank/DDBJ whole genome shotgun (WGS) entry which is preliminary data.</text>
</comment>
<dbReference type="PROSITE" id="PS01091">
    <property type="entry name" value="TATD_3"/>
    <property type="match status" value="1"/>
</dbReference>
<dbReference type="OrthoDB" id="6079689at2759"/>
<dbReference type="PROSITE" id="PS01090">
    <property type="entry name" value="TATD_2"/>
    <property type="match status" value="1"/>
</dbReference>
<dbReference type="Gene3D" id="3.20.20.140">
    <property type="entry name" value="Metal-dependent hydrolases"/>
    <property type="match status" value="1"/>
</dbReference>
<gene>
    <name evidence="6" type="ORF">BaOVIS_024510</name>
</gene>
<dbReference type="Pfam" id="PF01026">
    <property type="entry name" value="TatD_DNase"/>
    <property type="match status" value="1"/>
</dbReference>
<keyword evidence="4" id="KW-0378">Hydrolase</keyword>
<dbReference type="SUPFAM" id="SSF51556">
    <property type="entry name" value="Metallo-dependent hydrolases"/>
    <property type="match status" value="1"/>
</dbReference>
<dbReference type="InterPro" id="IPR018228">
    <property type="entry name" value="DNase_TatD-rel_CS"/>
</dbReference>
<evidence type="ECO:0000256" key="3">
    <source>
        <dbReference type="ARBA" id="ARBA00022723"/>
    </source>
</evidence>
<evidence type="ECO:0000256" key="4">
    <source>
        <dbReference type="ARBA" id="ARBA00022801"/>
    </source>
</evidence>
<dbReference type="PIRSF" id="PIRSF005902">
    <property type="entry name" value="DNase_TatD"/>
    <property type="match status" value="1"/>
</dbReference>
<accession>A0A9W5WW60</accession>
<feature type="binding site" evidence="5">
    <location>
        <position position="192"/>
    </location>
    <ligand>
        <name>a divalent metal cation</name>
        <dbReference type="ChEBI" id="CHEBI:60240"/>
        <label>2</label>
    </ligand>
</feature>
<dbReference type="GO" id="GO:0046872">
    <property type="term" value="F:metal ion binding"/>
    <property type="evidence" value="ECO:0007669"/>
    <property type="project" value="UniProtKB-KW"/>
</dbReference>
<dbReference type="InterPro" id="IPR032466">
    <property type="entry name" value="Metal_Hydrolase"/>
</dbReference>
<evidence type="ECO:0000256" key="2">
    <source>
        <dbReference type="ARBA" id="ARBA00022722"/>
    </source>
</evidence>
<dbReference type="EMBL" id="BLIY01000017">
    <property type="protein sequence ID" value="GFE55047.1"/>
    <property type="molecule type" value="Genomic_DNA"/>
</dbReference>
<evidence type="ECO:0000313" key="6">
    <source>
        <dbReference type="EMBL" id="GFE55047.1"/>
    </source>
</evidence>
<dbReference type="PANTHER" id="PTHR10060:SF15">
    <property type="entry name" value="DEOXYRIBONUCLEASE TATDN1"/>
    <property type="match status" value="1"/>
</dbReference>
<evidence type="ECO:0000256" key="1">
    <source>
        <dbReference type="ARBA" id="ARBA00009275"/>
    </source>
</evidence>
<dbReference type="GO" id="GO:0005829">
    <property type="term" value="C:cytosol"/>
    <property type="evidence" value="ECO:0007669"/>
    <property type="project" value="TreeGrafter"/>
</dbReference>
<evidence type="ECO:0000256" key="5">
    <source>
        <dbReference type="PIRSR" id="PIRSR005902-1"/>
    </source>
</evidence>
<proteinExistence type="inferred from homology"/>
<keyword evidence="3 5" id="KW-0479">Metal-binding</keyword>
<dbReference type="InterPro" id="IPR050891">
    <property type="entry name" value="TatD-type_Hydrolase"/>
</dbReference>
<protein>
    <submittedName>
        <fullName evidence="6">Deoxyribonuclease</fullName>
    </submittedName>
</protein>
<dbReference type="Proteomes" id="UP001057455">
    <property type="component" value="Unassembled WGS sequence"/>
</dbReference>
<evidence type="ECO:0000313" key="7">
    <source>
        <dbReference type="Proteomes" id="UP001057455"/>
    </source>
</evidence>
<dbReference type="AlphaFoldDB" id="A0A9W5WW60"/>
<keyword evidence="7" id="KW-1185">Reference proteome</keyword>
<feature type="binding site" evidence="5">
    <location>
        <position position="165"/>
    </location>
    <ligand>
        <name>a divalent metal cation</name>
        <dbReference type="ChEBI" id="CHEBI:60240"/>
        <label>2</label>
    </ligand>
</feature>
<comment type="similarity">
    <text evidence="1">Belongs to the metallo-dependent hydrolases superfamily. TatD-type hydrolase family.</text>
</comment>
<dbReference type="GO" id="GO:0008296">
    <property type="term" value="F:3'-5'-DNA exonuclease activity"/>
    <property type="evidence" value="ECO:0007669"/>
    <property type="project" value="TreeGrafter"/>
</dbReference>
<dbReference type="InterPro" id="IPR001130">
    <property type="entry name" value="TatD-like"/>
</dbReference>
<feature type="binding site" evidence="5">
    <location>
        <position position="128"/>
    </location>
    <ligand>
        <name>a divalent metal cation</name>
        <dbReference type="ChEBI" id="CHEBI:60240"/>
        <label>1</label>
    </ligand>
</feature>
<dbReference type="PANTHER" id="PTHR10060">
    <property type="entry name" value="TATD FAMILY DEOXYRIBONUCLEASE"/>
    <property type="match status" value="1"/>
</dbReference>
<name>A0A9W5WW60_BABOV</name>
<dbReference type="CDD" id="cd01310">
    <property type="entry name" value="TatD_DNAse"/>
    <property type="match status" value="1"/>
</dbReference>
<organism evidence="6 7">
    <name type="scientific">Babesia ovis</name>
    <dbReference type="NCBI Taxonomy" id="5869"/>
    <lineage>
        <taxon>Eukaryota</taxon>
        <taxon>Sar</taxon>
        <taxon>Alveolata</taxon>
        <taxon>Apicomplexa</taxon>
        <taxon>Aconoidasida</taxon>
        <taxon>Piroplasmida</taxon>
        <taxon>Babesiidae</taxon>
        <taxon>Babesia</taxon>
    </lineage>
</organism>